<feature type="domain" description="RING-type" evidence="7">
    <location>
        <begin position="186"/>
        <end position="227"/>
    </location>
</feature>
<dbReference type="SUPFAM" id="SSF57850">
    <property type="entry name" value="RING/U-box"/>
    <property type="match status" value="1"/>
</dbReference>
<keyword evidence="8" id="KW-0436">Ligase</keyword>
<dbReference type="PANTHER" id="PTHR15710:SF77">
    <property type="entry name" value="RING-H2 FINGER PROTEIN ATL21B"/>
    <property type="match status" value="1"/>
</dbReference>
<keyword evidence="3" id="KW-0479">Metal-binding</keyword>
<keyword evidence="9" id="KW-1185">Reference proteome</keyword>
<dbReference type="SMART" id="SM00184">
    <property type="entry name" value="RING"/>
    <property type="match status" value="1"/>
</dbReference>
<accession>A0A8S0SU28</accession>
<sequence length="233" mass="26727">MDTNNHSNTNLQFKTTKVGEESVTFHDQPSSVGVNIDFSCNTTLRSINYEESSTQRVMTELQLPRISNSISIKPEQFLSFCKTREVILPVVRFWPLFNSQREDLIRKVIFRAWEFANSMSRNHNLLILHVDAYVVRYHVNSNDVSDRIPESLEGSNGNSMVPAIDSSIKSLERKIIEDDYDDLGSCTVCLDKFSKGSEAVTMPCSHMFHSNCIEQWLRTSHYCPVCRFEMPTS</sequence>
<dbReference type="OrthoDB" id="4348522at2759"/>
<evidence type="ECO:0000313" key="9">
    <source>
        <dbReference type="Proteomes" id="UP000594638"/>
    </source>
</evidence>
<dbReference type="GO" id="GO:0016874">
    <property type="term" value="F:ligase activity"/>
    <property type="evidence" value="ECO:0007669"/>
    <property type="project" value="UniProtKB-KW"/>
</dbReference>
<dbReference type="EMBL" id="CACTIH010005518">
    <property type="protein sequence ID" value="CAA2996193.1"/>
    <property type="molecule type" value="Genomic_DNA"/>
</dbReference>
<dbReference type="Proteomes" id="UP000594638">
    <property type="component" value="Unassembled WGS sequence"/>
</dbReference>
<dbReference type="Gramene" id="OE9A040823T1">
    <property type="protein sequence ID" value="OE9A040823C1"/>
    <property type="gene ID" value="OE9A040823"/>
</dbReference>
<dbReference type="EC" id="2.3.2.27" evidence="2"/>
<comment type="caution">
    <text evidence="8">The sequence shown here is derived from an EMBL/GenBank/DDBJ whole genome shotgun (WGS) entry which is preliminary data.</text>
</comment>
<dbReference type="GO" id="GO:0061630">
    <property type="term" value="F:ubiquitin protein ligase activity"/>
    <property type="evidence" value="ECO:0007669"/>
    <property type="project" value="UniProtKB-EC"/>
</dbReference>
<dbReference type="InterPro" id="IPR011016">
    <property type="entry name" value="Znf_RING-CH"/>
</dbReference>
<dbReference type="GO" id="GO:0016567">
    <property type="term" value="P:protein ubiquitination"/>
    <property type="evidence" value="ECO:0007669"/>
    <property type="project" value="TreeGrafter"/>
</dbReference>
<dbReference type="GO" id="GO:0008270">
    <property type="term" value="F:zinc ion binding"/>
    <property type="evidence" value="ECO:0007669"/>
    <property type="project" value="UniProtKB-KW"/>
</dbReference>
<dbReference type="InterPro" id="IPR013083">
    <property type="entry name" value="Znf_RING/FYVE/PHD"/>
</dbReference>
<protein>
    <recommendedName>
        <fullName evidence="2">RING-type E3 ubiquitin transferase</fullName>
        <ecNumber evidence="2">2.3.2.27</ecNumber>
    </recommendedName>
</protein>
<dbReference type="PANTHER" id="PTHR15710">
    <property type="entry name" value="E3 UBIQUITIN-PROTEIN LIGASE PRAJA"/>
    <property type="match status" value="1"/>
</dbReference>
<keyword evidence="5" id="KW-0862">Zinc</keyword>
<dbReference type="FunFam" id="3.30.40.10:FF:000781">
    <property type="entry name" value="Uncharacterized protein"/>
    <property type="match status" value="1"/>
</dbReference>
<keyword evidence="4 6" id="KW-0863">Zinc-finger</keyword>
<evidence type="ECO:0000256" key="5">
    <source>
        <dbReference type="ARBA" id="ARBA00022833"/>
    </source>
</evidence>
<organism evidence="8 9">
    <name type="scientific">Olea europaea subsp. europaea</name>
    <dbReference type="NCBI Taxonomy" id="158383"/>
    <lineage>
        <taxon>Eukaryota</taxon>
        <taxon>Viridiplantae</taxon>
        <taxon>Streptophyta</taxon>
        <taxon>Embryophyta</taxon>
        <taxon>Tracheophyta</taxon>
        <taxon>Spermatophyta</taxon>
        <taxon>Magnoliopsida</taxon>
        <taxon>eudicotyledons</taxon>
        <taxon>Gunneridae</taxon>
        <taxon>Pentapetalae</taxon>
        <taxon>asterids</taxon>
        <taxon>lamiids</taxon>
        <taxon>Lamiales</taxon>
        <taxon>Oleaceae</taxon>
        <taxon>Oleeae</taxon>
        <taxon>Olea</taxon>
    </lineage>
</organism>
<name>A0A8S0SU28_OLEEU</name>
<evidence type="ECO:0000256" key="3">
    <source>
        <dbReference type="ARBA" id="ARBA00022723"/>
    </source>
</evidence>
<reference evidence="8 9" key="1">
    <citation type="submission" date="2019-12" db="EMBL/GenBank/DDBJ databases">
        <authorList>
            <person name="Alioto T."/>
            <person name="Alioto T."/>
            <person name="Gomez Garrido J."/>
        </authorList>
    </citation>
    <scope>NUCLEOTIDE SEQUENCE [LARGE SCALE GENOMIC DNA]</scope>
</reference>
<dbReference type="GO" id="GO:0005737">
    <property type="term" value="C:cytoplasm"/>
    <property type="evidence" value="ECO:0007669"/>
    <property type="project" value="TreeGrafter"/>
</dbReference>
<dbReference type="SMART" id="SM00744">
    <property type="entry name" value="RINGv"/>
    <property type="match status" value="1"/>
</dbReference>
<evidence type="ECO:0000256" key="6">
    <source>
        <dbReference type="PROSITE-ProRule" id="PRU00175"/>
    </source>
</evidence>
<evidence type="ECO:0000259" key="7">
    <source>
        <dbReference type="PROSITE" id="PS50089"/>
    </source>
</evidence>
<dbReference type="Pfam" id="PF13639">
    <property type="entry name" value="zf-RING_2"/>
    <property type="match status" value="1"/>
</dbReference>
<dbReference type="AlphaFoldDB" id="A0A8S0SU28"/>
<dbReference type="InterPro" id="IPR001841">
    <property type="entry name" value="Znf_RING"/>
</dbReference>
<gene>
    <name evidence="8" type="ORF">OLEA9_A040823</name>
</gene>
<evidence type="ECO:0000256" key="1">
    <source>
        <dbReference type="ARBA" id="ARBA00000900"/>
    </source>
</evidence>
<dbReference type="PROSITE" id="PS50089">
    <property type="entry name" value="ZF_RING_2"/>
    <property type="match status" value="1"/>
</dbReference>
<evidence type="ECO:0000256" key="2">
    <source>
        <dbReference type="ARBA" id="ARBA00012483"/>
    </source>
</evidence>
<evidence type="ECO:0000313" key="8">
    <source>
        <dbReference type="EMBL" id="CAA2996193.1"/>
    </source>
</evidence>
<dbReference type="Gene3D" id="3.30.40.10">
    <property type="entry name" value="Zinc/RING finger domain, C3HC4 (zinc finger)"/>
    <property type="match status" value="1"/>
</dbReference>
<comment type="catalytic activity">
    <reaction evidence="1">
        <text>S-ubiquitinyl-[E2 ubiquitin-conjugating enzyme]-L-cysteine + [acceptor protein]-L-lysine = [E2 ubiquitin-conjugating enzyme]-L-cysteine + N(6)-ubiquitinyl-[acceptor protein]-L-lysine.</text>
        <dbReference type="EC" id="2.3.2.27"/>
    </reaction>
</comment>
<proteinExistence type="predicted"/>
<evidence type="ECO:0000256" key="4">
    <source>
        <dbReference type="ARBA" id="ARBA00022771"/>
    </source>
</evidence>